<dbReference type="Proteomes" id="UP001597343">
    <property type="component" value="Unassembled WGS sequence"/>
</dbReference>
<dbReference type="EMBL" id="JBHUIO010000002">
    <property type="protein sequence ID" value="MFD2168695.1"/>
    <property type="molecule type" value="Genomic_DNA"/>
</dbReference>
<dbReference type="RefSeq" id="WP_386043641.1">
    <property type="nucleotide sequence ID" value="NZ_JBHUIO010000002.1"/>
</dbReference>
<protein>
    <submittedName>
        <fullName evidence="1">DNA polymerase III subunit gamma/tau</fullName>
    </submittedName>
</protein>
<name>A0ABW4ZU06_9BACL</name>
<organism evidence="1 2">
    <name type="scientific">Tumebacillus lipolyticus</name>
    <dbReference type="NCBI Taxonomy" id="1280370"/>
    <lineage>
        <taxon>Bacteria</taxon>
        <taxon>Bacillati</taxon>
        <taxon>Bacillota</taxon>
        <taxon>Bacilli</taxon>
        <taxon>Bacillales</taxon>
        <taxon>Alicyclobacillaceae</taxon>
        <taxon>Tumebacillus</taxon>
    </lineage>
</organism>
<keyword evidence="2" id="KW-1185">Reference proteome</keyword>
<evidence type="ECO:0000313" key="2">
    <source>
        <dbReference type="Proteomes" id="UP001597343"/>
    </source>
</evidence>
<evidence type="ECO:0000313" key="1">
    <source>
        <dbReference type="EMBL" id="MFD2168695.1"/>
    </source>
</evidence>
<proteinExistence type="predicted"/>
<sequence>MNHLITAYFDLLGINSLLLTKGSKKFTAAPIHVLARNVCLIIYQIHHDILGEIDSLDKDYKKIRNKVHLHQKKNNKKVYNEILSYHVARFGDDIDNIGFYLDGTELAGSTVYPTYVFYDTTFYKSSGIETKGEDIIRFFTMTGELSANLMEKINELANGQLPLFNQPSLFYDDVTSYEFKDVHWSLVFSNDEAQNVLTTRLLLIAQEATTCIWLGNALQSAHAVGGFNKYILLRFISISMDEIMDNLMNMKKHMKPYYDMLDKHSNGRVSYLTDQYSKGIQEECQILRNMLHYDEKGQNYWGYIQIKLHNEPSYVDFMIENILHGFLDPISKIISNYFDIHNKRSLSDWEKIVTRLRRNMGKWSFRQARH</sequence>
<accession>A0ABW4ZU06</accession>
<comment type="caution">
    <text evidence="1">The sequence shown here is derived from an EMBL/GenBank/DDBJ whole genome shotgun (WGS) entry which is preliminary data.</text>
</comment>
<gene>
    <name evidence="1" type="ORF">ACFSOY_01510</name>
</gene>
<reference evidence="2" key="1">
    <citation type="journal article" date="2019" name="Int. J. Syst. Evol. Microbiol.">
        <title>The Global Catalogue of Microorganisms (GCM) 10K type strain sequencing project: providing services to taxonomists for standard genome sequencing and annotation.</title>
        <authorList>
            <consortium name="The Broad Institute Genomics Platform"/>
            <consortium name="The Broad Institute Genome Sequencing Center for Infectious Disease"/>
            <person name="Wu L."/>
            <person name="Ma J."/>
        </authorList>
    </citation>
    <scope>NUCLEOTIDE SEQUENCE [LARGE SCALE GENOMIC DNA]</scope>
    <source>
        <strain evidence="2">CGMCC 1.13574</strain>
    </source>
</reference>